<evidence type="ECO:0000313" key="3">
    <source>
        <dbReference type="Proteomes" id="UP000186922"/>
    </source>
</evidence>
<keyword evidence="3" id="KW-1185">Reference proteome</keyword>
<feature type="compositionally biased region" description="Low complexity" evidence="1">
    <location>
        <begin position="1"/>
        <end position="19"/>
    </location>
</feature>
<evidence type="ECO:0000256" key="1">
    <source>
        <dbReference type="SAM" id="MobiDB-lite"/>
    </source>
</evidence>
<feature type="region of interest" description="Disordered" evidence="1">
    <location>
        <begin position="1"/>
        <end position="61"/>
    </location>
</feature>
<reference evidence="2 3" key="1">
    <citation type="journal article" date="2016" name="Nat. Commun.">
        <title>Extremotolerant tardigrade genome and improved radiotolerance of human cultured cells by tardigrade-unique protein.</title>
        <authorList>
            <person name="Hashimoto T."/>
            <person name="Horikawa D.D."/>
            <person name="Saito Y."/>
            <person name="Kuwahara H."/>
            <person name="Kozuka-Hata H."/>
            <person name="Shin-I T."/>
            <person name="Minakuchi Y."/>
            <person name="Ohishi K."/>
            <person name="Motoyama A."/>
            <person name="Aizu T."/>
            <person name="Enomoto A."/>
            <person name="Kondo K."/>
            <person name="Tanaka S."/>
            <person name="Hara Y."/>
            <person name="Koshikawa S."/>
            <person name="Sagara H."/>
            <person name="Miura T."/>
            <person name="Yokobori S."/>
            <person name="Miyagawa K."/>
            <person name="Suzuki Y."/>
            <person name="Kubo T."/>
            <person name="Oyama M."/>
            <person name="Kohara Y."/>
            <person name="Fujiyama A."/>
            <person name="Arakawa K."/>
            <person name="Katayama T."/>
            <person name="Toyoda A."/>
            <person name="Kunieda T."/>
        </authorList>
    </citation>
    <scope>NUCLEOTIDE SEQUENCE [LARGE SCALE GENOMIC DNA]</scope>
    <source>
        <strain evidence="2 3">YOKOZUNA-1</strain>
    </source>
</reference>
<name>A0A1D1UUL4_RAMVA</name>
<proteinExistence type="predicted"/>
<comment type="caution">
    <text evidence="2">The sequence shown here is derived from an EMBL/GenBank/DDBJ whole genome shotgun (WGS) entry which is preliminary data.</text>
</comment>
<dbReference type="AlphaFoldDB" id="A0A1D1UUL4"/>
<evidence type="ECO:0000313" key="2">
    <source>
        <dbReference type="EMBL" id="GAU89868.1"/>
    </source>
</evidence>
<organism evidence="2 3">
    <name type="scientific">Ramazzottius varieornatus</name>
    <name type="common">Water bear</name>
    <name type="synonym">Tardigrade</name>
    <dbReference type="NCBI Taxonomy" id="947166"/>
    <lineage>
        <taxon>Eukaryota</taxon>
        <taxon>Metazoa</taxon>
        <taxon>Ecdysozoa</taxon>
        <taxon>Tardigrada</taxon>
        <taxon>Eutardigrada</taxon>
        <taxon>Parachela</taxon>
        <taxon>Hypsibioidea</taxon>
        <taxon>Ramazzottiidae</taxon>
        <taxon>Ramazzottius</taxon>
    </lineage>
</organism>
<gene>
    <name evidence="2" type="primary">RvY_02368-1</name>
    <name evidence="2" type="synonym">RvY_02368.1</name>
    <name evidence="2" type="ORF">RvY_02368</name>
</gene>
<dbReference type="Proteomes" id="UP000186922">
    <property type="component" value="Unassembled WGS sequence"/>
</dbReference>
<sequence length="130" mass="14602">MDITTAASPSSTASTKTASVGNLVAEPPEQKDDYPGVGPLYDDSMYSEEEEPHSDTETRPGRVILRFELAPSRAREDIANFTTDDFMLDELARRKTVLQLLQRDQVHPPEYLFHLHNSQRAPGESVSRRT</sequence>
<accession>A0A1D1UUL4</accession>
<dbReference type="EMBL" id="BDGG01000001">
    <property type="protein sequence ID" value="GAU89868.1"/>
    <property type="molecule type" value="Genomic_DNA"/>
</dbReference>
<protein>
    <submittedName>
        <fullName evidence="2">Uncharacterized protein</fullName>
    </submittedName>
</protein>